<dbReference type="RefSeq" id="WP_151079073.1">
    <property type="nucleotide sequence ID" value="NZ_CP047647.1"/>
</dbReference>
<evidence type="ECO:0000313" key="2">
    <source>
        <dbReference type="Proteomes" id="UP000326380"/>
    </source>
</evidence>
<name>A0A7L5A1E0_9BACT</name>
<evidence type="ECO:0000313" key="1">
    <source>
        <dbReference type="EMBL" id="KAA9332131.1"/>
    </source>
</evidence>
<dbReference type="Pfam" id="PF13239">
    <property type="entry name" value="2TM"/>
    <property type="match status" value="1"/>
</dbReference>
<protein>
    <submittedName>
        <fullName evidence="1">2TM domain-containing protein</fullName>
    </submittedName>
</protein>
<comment type="caution">
    <text evidence="1">The sequence shown here is derived from an EMBL/GenBank/DDBJ whole genome shotgun (WGS) entry which is preliminary data.</text>
</comment>
<accession>A0A7L5A1E0</accession>
<gene>
    <name evidence="1" type="ORF">F0P96_11625</name>
</gene>
<organism evidence="1 2">
    <name type="scientific">Hymenobacter busanensis</name>
    <dbReference type="NCBI Taxonomy" id="2607656"/>
    <lineage>
        <taxon>Bacteria</taxon>
        <taxon>Pseudomonadati</taxon>
        <taxon>Bacteroidota</taxon>
        <taxon>Cytophagia</taxon>
        <taxon>Cytophagales</taxon>
        <taxon>Hymenobacteraceae</taxon>
        <taxon>Hymenobacter</taxon>
    </lineage>
</organism>
<keyword evidence="2" id="KW-1185">Reference proteome</keyword>
<dbReference type="AlphaFoldDB" id="A0A7L5A1E0"/>
<dbReference type="EMBL" id="VTWU01000004">
    <property type="protein sequence ID" value="KAA9332131.1"/>
    <property type="molecule type" value="Genomic_DNA"/>
</dbReference>
<dbReference type="Proteomes" id="UP000326380">
    <property type="component" value="Unassembled WGS sequence"/>
</dbReference>
<dbReference type="InterPro" id="IPR025698">
    <property type="entry name" value="2TM_dom"/>
</dbReference>
<sequence length="106" mass="12784">METPARDPHLWRLAKARAKFKAHLLTYASVNALLWLIWLLTHNTHHVRLHHRGPFDWNLPWPVWPMLFWGLVLVWQGLCAYGFANTLHSPEREYDRLLRNRQDLQR</sequence>
<reference evidence="1 2" key="1">
    <citation type="submission" date="2019-09" db="EMBL/GenBank/DDBJ databases">
        <title>Genome sequence of Hymenobacter sp. M3.</title>
        <authorList>
            <person name="Srinivasan S."/>
        </authorList>
    </citation>
    <scope>NUCLEOTIDE SEQUENCE [LARGE SCALE GENOMIC DNA]</scope>
    <source>
        <strain evidence="1 2">M3</strain>
    </source>
</reference>
<proteinExistence type="predicted"/>